<gene>
    <name evidence="1" type="ORF">SAMN05421693_11417</name>
</gene>
<accession>A0A1H9CJ98</accession>
<dbReference type="InterPro" id="IPR012337">
    <property type="entry name" value="RNaseH-like_sf"/>
</dbReference>
<dbReference type="RefSeq" id="WP_090206422.1">
    <property type="nucleotide sequence ID" value="NZ_FOFO01000014.1"/>
</dbReference>
<dbReference type="AlphaFoldDB" id="A0A1H9CJ98"/>
<organism evidence="1 2">
    <name type="scientific">Ectothiorhodospira magna</name>
    <dbReference type="NCBI Taxonomy" id="867345"/>
    <lineage>
        <taxon>Bacteria</taxon>
        <taxon>Pseudomonadati</taxon>
        <taxon>Pseudomonadota</taxon>
        <taxon>Gammaproteobacteria</taxon>
        <taxon>Chromatiales</taxon>
        <taxon>Ectothiorhodospiraceae</taxon>
        <taxon>Ectothiorhodospira</taxon>
    </lineage>
</organism>
<dbReference type="SUPFAM" id="SSF53098">
    <property type="entry name" value="Ribonuclease H-like"/>
    <property type="match status" value="1"/>
</dbReference>
<dbReference type="STRING" id="867345.SAMN05421693_11417"/>
<name>A0A1H9CJ98_9GAMM</name>
<keyword evidence="2" id="KW-1185">Reference proteome</keyword>
<reference evidence="1 2" key="1">
    <citation type="submission" date="2016-10" db="EMBL/GenBank/DDBJ databases">
        <authorList>
            <person name="de Groot N.N."/>
        </authorList>
    </citation>
    <scope>NUCLEOTIDE SEQUENCE [LARGE SCALE GENOMIC DNA]</scope>
    <source>
        <strain evidence="1 2">B7-7</strain>
    </source>
</reference>
<dbReference type="InterPro" id="IPR036397">
    <property type="entry name" value="RNaseH_sf"/>
</dbReference>
<dbReference type="Gene3D" id="3.30.420.10">
    <property type="entry name" value="Ribonuclease H-like superfamily/Ribonuclease H"/>
    <property type="match status" value="1"/>
</dbReference>
<dbReference type="CDD" id="cd22992">
    <property type="entry name" value="MOC1"/>
    <property type="match status" value="1"/>
</dbReference>
<sequence length="167" mass="17382">MNANDYRPRLVLGIDPGLTGAVAALDPHHRVELLEDLPTVARGGGRVRRELDPAGLTHLLRPIAGDVRLAVVEQVASRPGQGVASVFSLGHTAGAICGVLAALGIPMVLVPPTAWKKAAGVPSGSDKGMSRTIAARLHPGIDLSRKRDHNMADALLLARYGMASEAA</sequence>
<dbReference type="InterPro" id="IPR045290">
    <property type="entry name" value="MOC1-like"/>
</dbReference>
<protein>
    <submittedName>
        <fullName evidence="1">Crossover junction endodeoxyribonuclease RuvC</fullName>
    </submittedName>
</protein>
<dbReference type="EMBL" id="FOFO01000014">
    <property type="protein sequence ID" value="SEQ01239.1"/>
    <property type="molecule type" value="Genomic_DNA"/>
</dbReference>
<evidence type="ECO:0000313" key="1">
    <source>
        <dbReference type="EMBL" id="SEQ01239.1"/>
    </source>
</evidence>
<dbReference type="Proteomes" id="UP000199496">
    <property type="component" value="Unassembled WGS sequence"/>
</dbReference>
<dbReference type="PANTHER" id="PTHR36015">
    <property type="entry name" value="HOLLIDAY JUNCTION RESOLVASE MOC1, CHLOROPLASTIC-RELATED"/>
    <property type="match status" value="1"/>
</dbReference>
<dbReference type="GO" id="GO:0003676">
    <property type="term" value="F:nucleic acid binding"/>
    <property type="evidence" value="ECO:0007669"/>
    <property type="project" value="InterPro"/>
</dbReference>
<dbReference type="PANTHER" id="PTHR36015:SF6">
    <property type="entry name" value="HOLLIDAY JUNCTION RESOLVASE MOC1, CHLOROPLASTIC-RELATED"/>
    <property type="match status" value="1"/>
</dbReference>
<evidence type="ECO:0000313" key="2">
    <source>
        <dbReference type="Proteomes" id="UP000199496"/>
    </source>
</evidence>
<dbReference type="OrthoDB" id="573331at2"/>
<dbReference type="GO" id="GO:0008821">
    <property type="term" value="F:crossover junction DNA endonuclease activity"/>
    <property type="evidence" value="ECO:0007669"/>
    <property type="project" value="InterPro"/>
</dbReference>
<proteinExistence type="predicted"/>